<name>A0ABV8KIH8_9ACTN</name>
<evidence type="ECO:0000313" key="1">
    <source>
        <dbReference type="EMBL" id="MFC4105823.1"/>
    </source>
</evidence>
<keyword evidence="2" id="KW-1185">Reference proteome</keyword>
<evidence type="ECO:0000313" key="2">
    <source>
        <dbReference type="Proteomes" id="UP001595868"/>
    </source>
</evidence>
<sequence>MPPEVAAGIVAGHAAMVERPEPVTDTVRRLLGRPALTYARWARDHARYFTDERPPGTPDR</sequence>
<comment type="caution">
    <text evidence="1">The sequence shown here is derived from an EMBL/GenBank/DDBJ whole genome shotgun (WGS) entry which is preliminary data.</text>
</comment>
<accession>A0ABV8KIH8</accession>
<proteinExistence type="predicted"/>
<dbReference type="RefSeq" id="WP_377543138.1">
    <property type="nucleotide sequence ID" value="NZ_JBHSBN010000004.1"/>
</dbReference>
<protein>
    <submittedName>
        <fullName evidence="1">Uncharacterized protein</fullName>
    </submittedName>
</protein>
<dbReference type="Proteomes" id="UP001595868">
    <property type="component" value="Unassembled WGS sequence"/>
</dbReference>
<organism evidence="1 2">
    <name type="scientific">Micromonospora zhanjiangensis</name>
    <dbReference type="NCBI Taxonomy" id="1522057"/>
    <lineage>
        <taxon>Bacteria</taxon>
        <taxon>Bacillati</taxon>
        <taxon>Actinomycetota</taxon>
        <taxon>Actinomycetes</taxon>
        <taxon>Micromonosporales</taxon>
        <taxon>Micromonosporaceae</taxon>
        <taxon>Micromonospora</taxon>
    </lineage>
</organism>
<reference evidence="2" key="1">
    <citation type="journal article" date="2019" name="Int. J. Syst. Evol. Microbiol.">
        <title>The Global Catalogue of Microorganisms (GCM) 10K type strain sequencing project: providing services to taxonomists for standard genome sequencing and annotation.</title>
        <authorList>
            <consortium name="The Broad Institute Genomics Platform"/>
            <consortium name="The Broad Institute Genome Sequencing Center for Infectious Disease"/>
            <person name="Wu L."/>
            <person name="Ma J."/>
        </authorList>
    </citation>
    <scope>NUCLEOTIDE SEQUENCE [LARGE SCALE GENOMIC DNA]</scope>
    <source>
        <strain evidence="2">2902at01</strain>
    </source>
</reference>
<gene>
    <name evidence="1" type="ORF">ACFOX0_07730</name>
</gene>
<dbReference type="EMBL" id="JBHSBN010000004">
    <property type="protein sequence ID" value="MFC4105823.1"/>
    <property type="molecule type" value="Genomic_DNA"/>
</dbReference>